<dbReference type="GO" id="GO:0050136">
    <property type="term" value="F:NADH dehydrogenase (quinone) (non-electrogenic) activity"/>
    <property type="evidence" value="ECO:0007669"/>
    <property type="project" value="UniProtKB-UniRule"/>
</dbReference>
<comment type="function">
    <text evidence="3">NDH-1 shuttles electrons from NADH, via FMN and iron-sulfur (Fe-S) centers, to quinones in the respiratory chain. The immediate electron acceptor for the enzyme in this species is believed to be a menaquinone. Couples the redox reaction to proton translocation (for every two electrons transferred, four hydrogen ions are translocated across the cytoplasmic membrane), and thus conserves the redox energy in a proton gradient.</text>
</comment>
<evidence type="ECO:0000256" key="4">
    <source>
        <dbReference type="RuleBase" id="RU003456"/>
    </source>
</evidence>
<keyword evidence="3 4" id="KW-1278">Translocase</keyword>
<dbReference type="NCBIfam" id="TIGR01961">
    <property type="entry name" value="NuoC_fam"/>
    <property type="match status" value="1"/>
</dbReference>
<sequence>MTLLQRTAESLRLRYGAKRNEFKGMVSVTVPKERLVDAVRTAKNAGFEMISDIFGIDYLTYPGHQGARFTVVYNLYSLTHNERLFIRVDLDDGEALPTITPLWRGANFMEREVYDMFGIPFEGHPDLRKLLTPEDLDGHPHRKDFPLGETPTLFNEGRFIDPAAFRAGMTGQASGLTGWRGGARKGVVSQSVAGTGLGGDGLKAEPERHGTTGETG</sequence>
<reference evidence="8 9" key="2">
    <citation type="journal article" date="2011" name="Stand. Genomic Sci.">
        <title>Complete genome sequence of Truepera radiovictrix type strain (RQ-24).</title>
        <authorList>
            <person name="Ivanova N."/>
            <person name="Rohde C."/>
            <person name="Munk C."/>
            <person name="Nolan M."/>
            <person name="Lucas S."/>
            <person name="Del Rio T.G."/>
            <person name="Tice H."/>
            <person name="Deshpande S."/>
            <person name="Cheng J.F."/>
            <person name="Tapia R."/>
            <person name="Han C."/>
            <person name="Goodwin L."/>
            <person name="Pitluck S."/>
            <person name="Liolios K."/>
            <person name="Mavromatis K."/>
            <person name="Mikhailova N."/>
            <person name="Pati A."/>
            <person name="Chen A."/>
            <person name="Palaniappan K."/>
            <person name="Land M."/>
            <person name="Hauser L."/>
            <person name="Chang Y.J."/>
            <person name="Jeffries C.D."/>
            <person name="Brambilla E."/>
            <person name="Rohde M."/>
            <person name="Goker M."/>
            <person name="Tindall B.J."/>
            <person name="Woyke T."/>
            <person name="Bristow J."/>
            <person name="Eisen J.A."/>
            <person name="Markowitz V."/>
            <person name="Hugenholtz P."/>
            <person name="Kyrpides N.C."/>
            <person name="Klenk H.P."/>
            <person name="Lapidus A."/>
        </authorList>
    </citation>
    <scope>NUCLEOTIDE SEQUENCE [LARGE SCALE GENOMIC DNA]</scope>
    <source>
        <strain evidence="9">DSM 17093 / CIP 108686 / LMG 22925 / RQ-24</strain>
    </source>
</reference>
<feature type="domain" description="NADH:ubiquinone oxidoreductase 30kDa subunit" evidence="7">
    <location>
        <begin position="28"/>
        <end position="150"/>
    </location>
</feature>
<dbReference type="InterPro" id="IPR001268">
    <property type="entry name" value="NADH_UbQ_OxRdtase_30kDa_su"/>
</dbReference>
<organism evidence="8 9">
    <name type="scientific">Truepera radiovictrix (strain DSM 17093 / CIP 108686 / LMG 22925 / RQ-24)</name>
    <dbReference type="NCBI Taxonomy" id="649638"/>
    <lineage>
        <taxon>Bacteria</taxon>
        <taxon>Thermotogati</taxon>
        <taxon>Deinococcota</taxon>
        <taxon>Deinococci</taxon>
        <taxon>Trueperales</taxon>
        <taxon>Trueperaceae</taxon>
        <taxon>Truepera</taxon>
    </lineage>
</organism>
<dbReference type="GO" id="GO:0005886">
    <property type="term" value="C:plasma membrane"/>
    <property type="evidence" value="ECO:0007669"/>
    <property type="project" value="UniProtKB-SubCell"/>
</dbReference>
<gene>
    <name evidence="3" type="primary">nuoC</name>
    <name evidence="8" type="ordered locus">Trad_2986</name>
</gene>
<proteinExistence type="inferred from homology"/>
<keyword evidence="2 3" id="KW-0813">Transport</keyword>
<dbReference type="InterPro" id="IPR020396">
    <property type="entry name" value="NADH_UbQ_OxRdtase_CS"/>
</dbReference>
<keyword evidence="3" id="KW-1003">Cell membrane</keyword>
<dbReference type="PROSITE" id="PS00542">
    <property type="entry name" value="COMPLEX1_30K"/>
    <property type="match status" value="1"/>
</dbReference>
<evidence type="ECO:0000256" key="1">
    <source>
        <dbReference type="ARBA" id="ARBA00007569"/>
    </source>
</evidence>
<evidence type="ECO:0000259" key="7">
    <source>
        <dbReference type="Pfam" id="PF00329"/>
    </source>
</evidence>
<dbReference type="PANTHER" id="PTHR10884:SF14">
    <property type="entry name" value="NADH DEHYDROGENASE [UBIQUINONE] IRON-SULFUR PROTEIN 3, MITOCHONDRIAL"/>
    <property type="match status" value="1"/>
</dbReference>
<dbReference type="eggNOG" id="COG0852">
    <property type="taxonomic scope" value="Bacteria"/>
</dbReference>
<keyword evidence="9" id="KW-1185">Reference proteome</keyword>
<dbReference type="AlphaFoldDB" id="D7CWD0"/>
<dbReference type="Proteomes" id="UP000000379">
    <property type="component" value="Chromosome"/>
</dbReference>
<dbReference type="PANTHER" id="PTHR10884">
    <property type="entry name" value="NADH DEHYDROGENASE UBIQUINONE IRON-SULFUR PROTEIN 3"/>
    <property type="match status" value="1"/>
</dbReference>
<dbReference type="RefSeq" id="WP_013179439.1">
    <property type="nucleotide sequence ID" value="NC_014221.1"/>
</dbReference>
<dbReference type="KEGG" id="tra:Trad_2986"/>
<keyword evidence="3 5" id="KW-0874">Quinone</keyword>
<evidence type="ECO:0000313" key="8">
    <source>
        <dbReference type="EMBL" id="ADI16080.1"/>
    </source>
</evidence>
<comment type="catalytic activity">
    <reaction evidence="3 5">
        <text>a quinone + NADH + 5 H(+)(in) = a quinol + NAD(+) + 4 H(+)(out)</text>
        <dbReference type="Rhea" id="RHEA:57888"/>
        <dbReference type="ChEBI" id="CHEBI:15378"/>
        <dbReference type="ChEBI" id="CHEBI:24646"/>
        <dbReference type="ChEBI" id="CHEBI:57540"/>
        <dbReference type="ChEBI" id="CHEBI:57945"/>
        <dbReference type="ChEBI" id="CHEBI:132124"/>
    </reaction>
</comment>
<dbReference type="Pfam" id="PF00329">
    <property type="entry name" value="Complex1_30kDa"/>
    <property type="match status" value="1"/>
</dbReference>
<dbReference type="Gene3D" id="3.30.460.80">
    <property type="entry name" value="NADH:ubiquinone oxidoreductase, 30kDa subunit"/>
    <property type="match status" value="1"/>
</dbReference>
<dbReference type="InterPro" id="IPR037232">
    <property type="entry name" value="NADH_quin_OxRdtase_su_C/D-like"/>
</dbReference>
<dbReference type="EC" id="7.1.1.-" evidence="3"/>
<evidence type="ECO:0000256" key="2">
    <source>
        <dbReference type="ARBA" id="ARBA00022448"/>
    </source>
</evidence>
<reference evidence="9" key="1">
    <citation type="submission" date="2010-05" db="EMBL/GenBank/DDBJ databases">
        <title>The complete genome of Truepera radiovictris DSM 17093.</title>
        <authorList>
            <consortium name="US DOE Joint Genome Institute (JGI-PGF)"/>
            <person name="Lucas S."/>
            <person name="Copeland A."/>
            <person name="Lapidus A."/>
            <person name="Glavina del Rio T."/>
            <person name="Dalin E."/>
            <person name="Tice H."/>
            <person name="Bruce D."/>
            <person name="Goodwin L."/>
            <person name="Pitluck S."/>
            <person name="Kyrpides N."/>
            <person name="Mavromatis K."/>
            <person name="Ovchinnikova G."/>
            <person name="Munk A.C."/>
            <person name="Detter J.C."/>
            <person name="Han C."/>
            <person name="Tapia R."/>
            <person name="Land M."/>
            <person name="Hauser L."/>
            <person name="Markowitz V."/>
            <person name="Cheng J.-F."/>
            <person name="Hugenholtz P."/>
            <person name="Woyke T."/>
            <person name="Wu D."/>
            <person name="Tindall B."/>
            <person name="Pomrenke H.G."/>
            <person name="Brambilla E."/>
            <person name="Klenk H.-P."/>
            <person name="Eisen J.A."/>
        </authorList>
    </citation>
    <scope>NUCLEOTIDE SEQUENCE [LARGE SCALE GENOMIC DNA]</scope>
    <source>
        <strain evidence="9">DSM 17093 / CIP 108686 / LMG 22925 / RQ-24</strain>
    </source>
</reference>
<feature type="compositionally biased region" description="Basic and acidic residues" evidence="6">
    <location>
        <begin position="202"/>
        <end position="216"/>
    </location>
</feature>
<dbReference type="InterPro" id="IPR010218">
    <property type="entry name" value="NADH_DH_suC"/>
</dbReference>
<evidence type="ECO:0000256" key="5">
    <source>
        <dbReference type="RuleBase" id="RU003582"/>
    </source>
</evidence>
<keyword evidence="3" id="KW-0472">Membrane</keyword>
<accession>D7CWD0</accession>
<dbReference type="EMBL" id="CP002049">
    <property type="protein sequence ID" value="ADI16080.1"/>
    <property type="molecule type" value="Genomic_DNA"/>
</dbReference>
<evidence type="ECO:0000256" key="6">
    <source>
        <dbReference type="SAM" id="MobiDB-lite"/>
    </source>
</evidence>
<evidence type="ECO:0000313" key="9">
    <source>
        <dbReference type="Proteomes" id="UP000000379"/>
    </source>
</evidence>
<dbReference type="HOGENOM" id="CLU_042628_5_0_0"/>
<name>D7CWD0_TRURR</name>
<dbReference type="GO" id="GO:0008137">
    <property type="term" value="F:NADH dehydrogenase (ubiquinone) activity"/>
    <property type="evidence" value="ECO:0007669"/>
    <property type="project" value="InterPro"/>
</dbReference>
<keyword evidence="3 4" id="KW-0520">NAD</keyword>
<dbReference type="HAMAP" id="MF_01357">
    <property type="entry name" value="NDH1_NuoC"/>
    <property type="match status" value="1"/>
</dbReference>
<comment type="subunit">
    <text evidence="3">NDH-1 is composed of 15 different subunits. Subunits NuoB, C, D, E, F, and G constitute the peripheral sector of the complex.</text>
</comment>
<protein>
    <recommendedName>
        <fullName evidence="3">NADH-quinone oxidoreductase subunit C</fullName>
        <ecNumber evidence="3">7.1.1.-</ecNumber>
    </recommendedName>
    <alternativeName>
        <fullName evidence="3">NADH dehydrogenase I subunit C</fullName>
    </alternativeName>
    <alternativeName>
        <fullName evidence="3">NDH-1 subunit C</fullName>
    </alternativeName>
</protein>
<evidence type="ECO:0000256" key="3">
    <source>
        <dbReference type="HAMAP-Rule" id="MF_01357"/>
    </source>
</evidence>
<dbReference type="GO" id="GO:0048038">
    <property type="term" value="F:quinone binding"/>
    <property type="evidence" value="ECO:0007669"/>
    <property type="project" value="UniProtKB-KW"/>
</dbReference>
<dbReference type="SUPFAM" id="SSF143243">
    <property type="entry name" value="Nqo5-like"/>
    <property type="match status" value="1"/>
</dbReference>
<dbReference type="STRING" id="649638.Trad_2986"/>
<comment type="subcellular location">
    <subcellularLocation>
        <location evidence="3">Cell membrane</location>
        <topology evidence="3">Peripheral membrane protein</topology>
        <orientation evidence="3">Cytoplasmic side</orientation>
    </subcellularLocation>
</comment>
<feature type="region of interest" description="Disordered" evidence="6">
    <location>
        <begin position="192"/>
        <end position="216"/>
    </location>
</feature>
<comment type="similarity">
    <text evidence="1 3 4">Belongs to the complex I 30 kDa subunit family.</text>
</comment>